<dbReference type="InterPro" id="IPR024930">
    <property type="entry name" value="Skp_dom_sf"/>
</dbReference>
<dbReference type="RefSeq" id="WP_242284813.1">
    <property type="nucleotide sequence ID" value="NZ_JAKKSL010000001.1"/>
</dbReference>
<evidence type="ECO:0000313" key="5">
    <source>
        <dbReference type="Proteomes" id="UP001139646"/>
    </source>
</evidence>
<feature type="chain" id="PRO_5045645130" evidence="3">
    <location>
        <begin position="26"/>
        <end position="172"/>
    </location>
</feature>
<gene>
    <name evidence="4" type="ORF">L3081_08245</name>
</gene>
<dbReference type="EMBL" id="JAKKSL010000001">
    <property type="protein sequence ID" value="MCI2283392.1"/>
    <property type="molecule type" value="Genomic_DNA"/>
</dbReference>
<evidence type="ECO:0000256" key="1">
    <source>
        <dbReference type="ARBA" id="ARBA00022729"/>
    </source>
</evidence>
<keyword evidence="5" id="KW-1185">Reference proteome</keyword>
<protein>
    <submittedName>
        <fullName evidence="4">OmpH family outer membrane protein</fullName>
    </submittedName>
</protein>
<sequence>MNKFIKSMVITATASTMLLASSAMAFEQKIAVVNMQEAMSQIPQAAVLMQTLEAEFKDEKGVIEQLQKDLTFEDENLKRNGSLMSEKEKTDLQNKMAGLYQQYQVKVKEFQQKVSVRKNEETNKLLALVTQAVDNISAKNNYDLVLAKQAVVFSKPATDITVKVVEQVSKLK</sequence>
<feature type="signal peptide" evidence="3">
    <location>
        <begin position="1"/>
        <end position="25"/>
    </location>
</feature>
<comment type="caution">
    <text evidence="4">The sequence shown here is derived from an EMBL/GenBank/DDBJ whole genome shotgun (WGS) entry which is preliminary data.</text>
</comment>
<dbReference type="Gene3D" id="3.30.910.20">
    <property type="entry name" value="Skp domain"/>
    <property type="match status" value="1"/>
</dbReference>
<evidence type="ECO:0000313" key="4">
    <source>
        <dbReference type="EMBL" id="MCI2283392.1"/>
    </source>
</evidence>
<evidence type="ECO:0000256" key="3">
    <source>
        <dbReference type="SAM" id="SignalP"/>
    </source>
</evidence>
<evidence type="ECO:0000256" key="2">
    <source>
        <dbReference type="PIRNR" id="PIRNR002094"/>
    </source>
</evidence>
<organism evidence="4 5">
    <name type="scientific">Colwellia maritima</name>
    <dbReference type="NCBI Taxonomy" id="2912588"/>
    <lineage>
        <taxon>Bacteria</taxon>
        <taxon>Pseudomonadati</taxon>
        <taxon>Pseudomonadota</taxon>
        <taxon>Gammaproteobacteria</taxon>
        <taxon>Alteromonadales</taxon>
        <taxon>Colwelliaceae</taxon>
        <taxon>Colwellia</taxon>
    </lineage>
</organism>
<proteinExistence type="inferred from homology"/>
<comment type="similarity">
    <text evidence="2">Belongs to the skp family.</text>
</comment>
<dbReference type="PANTHER" id="PTHR35089">
    <property type="entry name" value="CHAPERONE PROTEIN SKP"/>
    <property type="match status" value="1"/>
</dbReference>
<accession>A0ABS9X0U3</accession>
<dbReference type="Proteomes" id="UP001139646">
    <property type="component" value="Unassembled WGS sequence"/>
</dbReference>
<dbReference type="PIRSF" id="PIRSF002094">
    <property type="entry name" value="OMP26_Skp"/>
    <property type="match status" value="1"/>
</dbReference>
<dbReference type="Pfam" id="PF03938">
    <property type="entry name" value="OmpH"/>
    <property type="match status" value="1"/>
</dbReference>
<dbReference type="SUPFAM" id="SSF111384">
    <property type="entry name" value="OmpH-like"/>
    <property type="match status" value="1"/>
</dbReference>
<reference evidence="4" key="1">
    <citation type="submission" date="2022-01" db="EMBL/GenBank/DDBJ databases">
        <title>Colwellia maritima, isolated from seawater.</title>
        <authorList>
            <person name="Kristyanto S."/>
            <person name="Jung J."/>
            <person name="Jeon C.O."/>
        </authorList>
    </citation>
    <scope>NUCLEOTIDE SEQUENCE</scope>
    <source>
        <strain evidence="4">MSW7</strain>
    </source>
</reference>
<name>A0ABS9X0U3_9GAMM</name>
<dbReference type="PANTHER" id="PTHR35089:SF1">
    <property type="entry name" value="CHAPERONE PROTEIN SKP"/>
    <property type="match status" value="1"/>
</dbReference>
<dbReference type="InterPro" id="IPR005632">
    <property type="entry name" value="Chaperone_Skp"/>
</dbReference>
<dbReference type="SMART" id="SM00935">
    <property type="entry name" value="OmpH"/>
    <property type="match status" value="1"/>
</dbReference>
<keyword evidence="1 3" id="KW-0732">Signal</keyword>